<dbReference type="EMBL" id="VJMJ01000128">
    <property type="protein sequence ID" value="KAF0732784.1"/>
    <property type="molecule type" value="Genomic_DNA"/>
</dbReference>
<evidence type="ECO:0000256" key="1">
    <source>
        <dbReference type="SAM" id="MobiDB-lite"/>
    </source>
</evidence>
<sequence length="113" mass="12373">MWTCAVVAGPVNVSVERTVPLWILQGSEFDAPSHPRGYLTLSSKPSQRIADPANHAPPRHDSAPSATQFTTLSAYVRSIFMHCIQVKEARRRRISSSAVSASFLARDPGTVRN</sequence>
<evidence type="ECO:0000313" key="2">
    <source>
        <dbReference type="EMBL" id="KAF0732784.1"/>
    </source>
</evidence>
<organism evidence="2 3">
    <name type="scientific">Aphanomyces euteiches</name>
    <dbReference type="NCBI Taxonomy" id="100861"/>
    <lineage>
        <taxon>Eukaryota</taxon>
        <taxon>Sar</taxon>
        <taxon>Stramenopiles</taxon>
        <taxon>Oomycota</taxon>
        <taxon>Saprolegniomycetes</taxon>
        <taxon>Saprolegniales</taxon>
        <taxon>Verrucalvaceae</taxon>
        <taxon>Aphanomyces</taxon>
    </lineage>
</organism>
<comment type="caution">
    <text evidence="2">The sequence shown here is derived from an EMBL/GenBank/DDBJ whole genome shotgun (WGS) entry which is preliminary data.</text>
</comment>
<accession>A0A6G0WZ53</accession>
<keyword evidence="3" id="KW-1185">Reference proteome</keyword>
<gene>
    <name evidence="2" type="ORF">Ae201684_010115</name>
</gene>
<protein>
    <submittedName>
        <fullName evidence="2">Uncharacterized protein</fullName>
    </submittedName>
</protein>
<reference evidence="2 3" key="1">
    <citation type="submission" date="2019-07" db="EMBL/GenBank/DDBJ databases">
        <title>Genomics analysis of Aphanomyces spp. identifies a new class of oomycete effector associated with host adaptation.</title>
        <authorList>
            <person name="Gaulin E."/>
        </authorList>
    </citation>
    <scope>NUCLEOTIDE SEQUENCE [LARGE SCALE GENOMIC DNA]</scope>
    <source>
        <strain evidence="2 3">ATCC 201684</strain>
    </source>
</reference>
<dbReference type="Proteomes" id="UP000481153">
    <property type="component" value="Unassembled WGS sequence"/>
</dbReference>
<feature type="region of interest" description="Disordered" evidence="1">
    <location>
        <begin position="29"/>
        <end position="65"/>
    </location>
</feature>
<name>A0A6G0WZ53_9STRA</name>
<evidence type="ECO:0000313" key="3">
    <source>
        <dbReference type="Proteomes" id="UP000481153"/>
    </source>
</evidence>
<proteinExistence type="predicted"/>
<dbReference type="AlphaFoldDB" id="A0A6G0WZ53"/>